<dbReference type="KEGG" id="saes:HBH39_18985"/>
<evidence type="ECO:0000313" key="4">
    <source>
        <dbReference type="EMBL" id="QIR16685.1"/>
    </source>
</evidence>
<reference evidence="4 5" key="1">
    <citation type="submission" date="2020-03" db="EMBL/GenBank/DDBJ databases">
        <title>Complete genome sequence of Shewanella sp.</title>
        <authorList>
            <person name="Kim Y.-S."/>
            <person name="Kim S.-J."/>
            <person name="Jung H.-K."/>
            <person name="Kim K.-H."/>
        </authorList>
    </citation>
    <scope>NUCLEOTIDE SEQUENCE [LARGE SCALE GENOMIC DNA]</scope>
    <source>
        <strain evidence="4 5">PN3F2</strain>
        <plasmid evidence="4 5">pPN3F2_2</plasmid>
    </source>
</reference>
<dbReference type="Pfam" id="PF04231">
    <property type="entry name" value="Endonuclease_1"/>
    <property type="match status" value="1"/>
</dbReference>
<name>A0A6G9QRL2_9GAMM</name>
<dbReference type="PANTHER" id="PTHR33607">
    <property type="entry name" value="ENDONUCLEASE-1"/>
    <property type="match status" value="1"/>
</dbReference>
<organism evidence="4 5">
    <name type="scientific">Shewanella aestuarii</name>
    <dbReference type="NCBI Taxonomy" id="1028752"/>
    <lineage>
        <taxon>Bacteria</taxon>
        <taxon>Pseudomonadati</taxon>
        <taxon>Pseudomonadota</taxon>
        <taxon>Gammaproteobacteria</taxon>
        <taxon>Alteromonadales</taxon>
        <taxon>Shewanellaceae</taxon>
        <taxon>Shewanella</taxon>
    </lineage>
</organism>
<geneLocation type="plasmid" evidence="4 5">
    <name>pPN3F2_2</name>
</geneLocation>
<dbReference type="InterPro" id="IPR044925">
    <property type="entry name" value="His-Me_finger_sf"/>
</dbReference>
<keyword evidence="3" id="KW-0378">Hydrolase</keyword>
<accession>A0A6G9QRL2</accession>
<keyword evidence="4" id="KW-0614">Plasmid</keyword>
<protein>
    <submittedName>
        <fullName evidence="4">Endonuclease I</fullName>
    </submittedName>
</protein>
<keyword evidence="2" id="KW-0540">Nuclease</keyword>
<evidence type="ECO:0000256" key="1">
    <source>
        <dbReference type="ARBA" id="ARBA00006429"/>
    </source>
</evidence>
<dbReference type="SUPFAM" id="SSF54060">
    <property type="entry name" value="His-Me finger endonucleases"/>
    <property type="match status" value="1"/>
</dbReference>
<dbReference type="AlphaFoldDB" id="A0A6G9QRL2"/>
<evidence type="ECO:0000313" key="5">
    <source>
        <dbReference type="Proteomes" id="UP000502608"/>
    </source>
</evidence>
<evidence type="ECO:0000256" key="2">
    <source>
        <dbReference type="ARBA" id="ARBA00022722"/>
    </source>
</evidence>
<dbReference type="PANTHER" id="PTHR33607:SF2">
    <property type="entry name" value="ENDONUCLEASE-1"/>
    <property type="match status" value="1"/>
</dbReference>
<gene>
    <name evidence="4" type="ORF">HBH39_18985</name>
</gene>
<dbReference type="InterPro" id="IPR007346">
    <property type="entry name" value="Endonuclease-I"/>
</dbReference>
<dbReference type="EMBL" id="CP050315">
    <property type="protein sequence ID" value="QIR16685.1"/>
    <property type="molecule type" value="Genomic_DNA"/>
</dbReference>
<dbReference type="Proteomes" id="UP000502608">
    <property type="component" value="Plasmid pPN3F2_2"/>
</dbReference>
<keyword evidence="5" id="KW-1185">Reference proteome</keyword>
<proteinExistence type="inferred from homology"/>
<dbReference type="GO" id="GO:0004519">
    <property type="term" value="F:endonuclease activity"/>
    <property type="evidence" value="ECO:0007669"/>
    <property type="project" value="UniProtKB-KW"/>
</dbReference>
<dbReference type="GO" id="GO:0016787">
    <property type="term" value="F:hydrolase activity"/>
    <property type="evidence" value="ECO:0007669"/>
    <property type="project" value="UniProtKB-KW"/>
</dbReference>
<comment type="similarity">
    <text evidence="1">Belongs to the EndA/NucM nuclease family.</text>
</comment>
<keyword evidence="4" id="KW-0255">Endonuclease</keyword>
<sequence length="251" mass="28521">MSVDAKLAVANGNASAAQFNKGEVKGDGNTTNDSFNKAKKMLMKINAQHPYTVYCGAKFDQKKNIDLPEGMVPSVYGHRKKVEFEHILPAFNLGQAFPEWRNGHPNCIDNKGKAFKGRNCAEKMNVEYRLMAADMYNLQPSWGAVNAARSNYNFAMLPAAKSSFGRCDFRIENRKAQPPERARGLIARTYFYMDAVYPKFQMSQQQRQLMTAWDKQYPVQANECRVAKEISKIQGNMNEIVRQRCLAAKLW</sequence>
<evidence type="ECO:0000256" key="3">
    <source>
        <dbReference type="ARBA" id="ARBA00022801"/>
    </source>
</evidence>